<keyword evidence="7" id="KW-0496">Mitochondrion</keyword>
<comment type="similarity">
    <text evidence="2">Belongs to the sideroflexin family.</text>
</comment>
<keyword evidence="6 10" id="KW-1133">Transmembrane helix</keyword>
<gene>
    <name evidence="11" type="ORF">TCIL3000_9_1400</name>
</gene>
<keyword evidence="4 10" id="KW-0812">Transmembrane</keyword>
<evidence type="ECO:0000256" key="6">
    <source>
        <dbReference type="ARBA" id="ARBA00022989"/>
    </source>
</evidence>
<feature type="transmembrane region" description="Helical" evidence="10">
    <location>
        <begin position="232"/>
        <end position="252"/>
    </location>
</feature>
<proteinExistence type="inferred from homology"/>
<protein>
    <submittedName>
        <fullName evidence="11">Putative tricarboxylate carrier</fullName>
    </submittedName>
</protein>
<sequence>SPAISSKLKRKIAVRRRRKQKKETQHIQLYSLGVACARLSNKNNKATLYTRVAMLPCPPFSTTQPRFDMNTCMGRSFYFFSTINPLLCFETAESLKRHKELLDRAAGGGVTGVSDRKLWKARTAVEICIHPTTGDVIFPLFRMCAFLPVNSFVVPFMMSPTTIASPVLTTLIQWFNQSYNCAVNYANRSSDKQPISELSRAYVAAVGVSVSGALGATAMLNRVKSGTFKATVVRAVLPFTAVSAAAIVNLALMRKNEWMSSGTGLQVVDEDGEVRGYSRVAGMQSLVMCSVTRITWNLIAMVLPLLAMRPLLSRCAAARARPVLCETVLQISSLAVGVPLALGAFRTTVSVSANSLEPEFHGLKRKDGQPVCEFTYYKGL</sequence>
<keyword evidence="8 10" id="KW-0472">Membrane</keyword>
<dbReference type="EMBL" id="HE575322">
    <property type="protein sequence ID" value="CCC92743.1"/>
    <property type="molecule type" value="Genomic_DNA"/>
</dbReference>
<accession>G0UTM9</accession>
<dbReference type="InterPro" id="IPR004686">
    <property type="entry name" value="Mtc"/>
</dbReference>
<feature type="non-terminal residue" evidence="11">
    <location>
        <position position="1"/>
    </location>
</feature>
<feature type="compositionally biased region" description="Basic residues" evidence="9">
    <location>
        <begin position="7"/>
        <end position="20"/>
    </location>
</feature>
<evidence type="ECO:0000256" key="4">
    <source>
        <dbReference type="ARBA" id="ARBA00022692"/>
    </source>
</evidence>
<dbReference type="PANTHER" id="PTHR11153">
    <property type="entry name" value="SIDEROFLEXIN"/>
    <property type="match status" value="1"/>
</dbReference>
<keyword evidence="5" id="KW-0029">Amino-acid transport</keyword>
<comment type="subcellular location">
    <subcellularLocation>
        <location evidence="1">Mitochondrion membrane</location>
        <topology evidence="1">Multi-pass membrane protein</topology>
    </subcellularLocation>
</comment>
<dbReference type="GO" id="GO:0006865">
    <property type="term" value="P:amino acid transport"/>
    <property type="evidence" value="ECO:0007669"/>
    <property type="project" value="UniProtKB-KW"/>
</dbReference>
<dbReference type="Pfam" id="PF03820">
    <property type="entry name" value="SFXNs"/>
    <property type="match status" value="1"/>
</dbReference>
<dbReference type="GO" id="GO:0015075">
    <property type="term" value="F:monoatomic ion transmembrane transporter activity"/>
    <property type="evidence" value="ECO:0007669"/>
    <property type="project" value="InterPro"/>
</dbReference>
<dbReference type="GO" id="GO:1990542">
    <property type="term" value="P:mitochondrial transmembrane transport"/>
    <property type="evidence" value="ECO:0007669"/>
    <property type="project" value="TreeGrafter"/>
</dbReference>
<evidence type="ECO:0000256" key="9">
    <source>
        <dbReference type="SAM" id="MobiDB-lite"/>
    </source>
</evidence>
<feature type="transmembrane region" description="Helical" evidence="10">
    <location>
        <begin position="201"/>
        <end position="220"/>
    </location>
</feature>
<name>G0UTM9_TRYCI</name>
<dbReference type="AlphaFoldDB" id="G0UTM9"/>
<evidence type="ECO:0000313" key="11">
    <source>
        <dbReference type="EMBL" id="CCC92743.1"/>
    </source>
</evidence>
<reference evidence="11" key="1">
    <citation type="journal article" date="2012" name="Proc. Natl. Acad. Sci. U.S.A.">
        <title>Antigenic diversity is generated by distinct evolutionary mechanisms in African trypanosome species.</title>
        <authorList>
            <person name="Jackson A.P."/>
            <person name="Berry A."/>
            <person name="Aslett M."/>
            <person name="Allison H.C."/>
            <person name="Burton P."/>
            <person name="Vavrova-Anderson J."/>
            <person name="Brown R."/>
            <person name="Browne H."/>
            <person name="Corton N."/>
            <person name="Hauser H."/>
            <person name="Gamble J."/>
            <person name="Gilderthorp R."/>
            <person name="Marcello L."/>
            <person name="McQuillan J."/>
            <person name="Otto T.D."/>
            <person name="Quail M.A."/>
            <person name="Sanders M.J."/>
            <person name="van Tonder A."/>
            <person name="Ginger M.L."/>
            <person name="Field M.C."/>
            <person name="Barry J.D."/>
            <person name="Hertz-Fowler C."/>
            <person name="Berriman M."/>
        </authorList>
    </citation>
    <scope>NUCLEOTIDE SEQUENCE</scope>
    <source>
        <strain evidence="11">IL3000</strain>
    </source>
</reference>
<organism evidence="11">
    <name type="scientific">Trypanosoma congolense (strain IL3000)</name>
    <dbReference type="NCBI Taxonomy" id="1068625"/>
    <lineage>
        <taxon>Eukaryota</taxon>
        <taxon>Discoba</taxon>
        <taxon>Euglenozoa</taxon>
        <taxon>Kinetoplastea</taxon>
        <taxon>Metakinetoplastina</taxon>
        <taxon>Trypanosomatida</taxon>
        <taxon>Trypanosomatidae</taxon>
        <taxon>Trypanosoma</taxon>
        <taxon>Nannomonas</taxon>
    </lineage>
</organism>
<evidence type="ECO:0000256" key="8">
    <source>
        <dbReference type="ARBA" id="ARBA00023136"/>
    </source>
</evidence>
<evidence type="ECO:0000256" key="3">
    <source>
        <dbReference type="ARBA" id="ARBA00022448"/>
    </source>
</evidence>
<evidence type="ECO:0000256" key="5">
    <source>
        <dbReference type="ARBA" id="ARBA00022970"/>
    </source>
</evidence>
<keyword evidence="3" id="KW-0813">Transport</keyword>
<evidence type="ECO:0000256" key="1">
    <source>
        <dbReference type="ARBA" id="ARBA00004225"/>
    </source>
</evidence>
<feature type="region of interest" description="Disordered" evidence="9">
    <location>
        <begin position="1"/>
        <end position="20"/>
    </location>
</feature>
<dbReference type="GO" id="GO:0005743">
    <property type="term" value="C:mitochondrial inner membrane"/>
    <property type="evidence" value="ECO:0007669"/>
    <property type="project" value="TreeGrafter"/>
</dbReference>
<dbReference type="VEuPathDB" id="TriTrypDB:TcIL3000_9_1400"/>
<dbReference type="PANTHER" id="PTHR11153:SF6">
    <property type="entry name" value="SIDEROFLEXIN-5"/>
    <property type="match status" value="1"/>
</dbReference>
<evidence type="ECO:0000256" key="7">
    <source>
        <dbReference type="ARBA" id="ARBA00023128"/>
    </source>
</evidence>
<evidence type="ECO:0000256" key="10">
    <source>
        <dbReference type="SAM" id="Phobius"/>
    </source>
</evidence>
<evidence type="ECO:0000256" key="2">
    <source>
        <dbReference type="ARBA" id="ARBA00005974"/>
    </source>
</evidence>